<dbReference type="RefSeq" id="WP_015244786.1">
    <property type="nucleotide sequence ID" value="NC_019892.1"/>
</dbReference>
<protein>
    <submittedName>
        <fullName evidence="1">Uncharacterized protein</fullName>
    </submittedName>
</protein>
<dbReference type="KEGG" id="saci:Sinac_1221"/>
<reference evidence="1 2" key="1">
    <citation type="submission" date="2012-02" db="EMBL/GenBank/DDBJ databases">
        <title>Complete sequence of chromosome of Singulisphaera acidiphila DSM 18658.</title>
        <authorList>
            <consortium name="US DOE Joint Genome Institute (JGI-PGF)"/>
            <person name="Lucas S."/>
            <person name="Copeland A."/>
            <person name="Lapidus A."/>
            <person name="Glavina del Rio T."/>
            <person name="Dalin E."/>
            <person name="Tice H."/>
            <person name="Bruce D."/>
            <person name="Goodwin L."/>
            <person name="Pitluck S."/>
            <person name="Peters L."/>
            <person name="Ovchinnikova G."/>
            <person name="Chertkov O."/>
            <person name="Kyrpides N."/>
            <person name="Mavromatis K."/>
            <person name="Ivanova N."/>
            <person name="Brettin T."/>
            <person name="Detter J.C."/>
            <person name="Han C."/>
            <person name="Larimer F."/>
            <person name="Land M."/>
            <person name="Hauser L."/>
            <person name="Markowitz V."/>
            <person name="Cheng J.-F."/>
            <person name="Hugenholtz P."/>
            <person name="Woyke T."/>
            <person name="Wu D."/>
            <person name="Tindall B."/>
            <person name="Pomrenke H."/>
            <person name="Brambilla E."/>
            <person name="Klenk H.-P."/>
            <person name="Eisen J.A."/>
        </authorList>
    </citation>
    <scope>NUCLEOTIDE SEQUENCE [LARGE SCALE GENOMIC DNA]</scope>
    <source>
        <strain evidence="2">ATCC BAA-1392 / DSM 18658 / VKM B-2454 / MOB10</strain>
    </source>
</reference>
<sequence>MKTHLSIYGLSATGKKTLIRRLLHPSGGFFRERFGVGEGAEAFGPFFGKETNDSNSVLKAIERSKAPIILNQWQVFLDPVVASLLADHPDWRHRAIVIYRPPHTLAVDLGLFRPTMYVDDPPTPESLAAIWHKQVESNLARHERSGLFVEVVDGSCDSYPPLPRDVLRTGQPYRRP</sequence>
<dbReference type="Proteomes" id="UP000010798">
    <property type="component" value="Chromosome"/>
</dbReference>
<dbReference type="HOGENOM" id="CLU_1524148_0_0_0"/>
<organism evidence="1 2">
    <name type="scientific">Singulisphaera acidiphila (strain ATCC BAA-1392 / DSM 18658 / VKM B-2454 / MOB10)</name>
    <dbReference type="NCBI Taxonomy" id="886293"/>
    <lineage>
        <taxon>Bacteria</taxon>
        <taxon>Pseudomonadati</taxon>
        <taxon>Planctomycetota</taxon>
        <taxon>Planctomycetia</taxon>
        <taxon>Isosphaerales</taxon>
        <taxon>Isosphaeraceae</taxon>
        <taxon>Singulisphaera</taxon>
    </lineage>
</organism>
<accession>L0D9R2</accession>
<proteinExistence type="predicted"/>
<gene>
    <name evidence="1" type="ordered locus">Sinac_1221</name>
</gene>
<evidence type="ECO:0000313" key="2">
    <source>
        <dbReference type="Proteomes" id="UP000010798"/>
    </source>
</evidence>
<name>L0D9R2_SINAD</name>
<keyword evidence="2" id="KW-1185">Reference proteome</keyword>
<dbReference type="EMBL" id="CP003364">
    <property type="protein sequence ID" value="AGA25610.1"/>
    <property type="molecule type" value="Genomic_DNA"/>
</dbReference>
<evidence type="ECO:0000313" key="1">
    <source>
        <dbReference type="EMBL" id="AGA25610.1"/>
    </source>
</evidence>
<dbReference type="AlphaFoldDB" id="L0D9R2"/>